<name>A0A182EKF4_ONCOC</name>
<dbReference type="WBParaSite" id="nOo.2.0.1.t08590-RA">
    <property type="protein sequence ID" value="nOo.2.0.1.t08590-RA"/>
    <property type="gene ID" value="nOo.2.0.1.g08590"/>
</dbReference>
<accession>A0A182EKF4</accession>
<evidence type="ECO:0000313" key="3">
    <source>
        <dbReference type="WBParaSite" id="nOo.2.0.1.t08590-RA"/>
    </source>
</evidence>
<dbReference type="OrthoDB" id="6279530at2759"/>
<protein>
    <submittedName>
        <fullName evidence="1 3">Uncharacterized protein</fullName>
    </submittedName>
</protein>
<dbReference type="Proteomes" id="UP000271087">
    <property type="component" value="Unassembled WGS sequence"/>
</dbReference>
<evidence type="ECO:0000313" key="1">
    <source>
        <dbReference type="EMBL" id="VDM91336.1"/>
    </source>
</evidence>
<dbReference type="EMBL" id="UYRW01003673">
    <property type="protein sequence ID" value="VDM91336.1"/>
    <property type="molecule type" value="Genomic_DNA"/>
</dbReference>
<proteinExistence type="predicted"/>
<organism evidence="3">
    <name type="scientific">Onchocerca ochengi</name>
    <name type="common">Filarial nematode worm</name>
    <dbReference type="NCBI Taxonomy" id="42157"/>
    <lineage>
        <taxon>Eukaryota</taxon>
        <taxon>Metazoa</taxon>
        <taxon>Ecdysozoa</taxon>
        <taxon>Nematoda</taxon>
        <taxon>Chromadorea</taxon>
        <taxon>Rhabditida</taxon>
        <taxon>Spirurina</taxon>
        <taxon>Spiruromorpha</taxon>
        <taxon>Filarioidea</taxon>
        <taxon>Onchocercidae</taxon>
        <taxon>Onchocerca</taxon>
    </lineage>
</organism>
<reference evidence="3" key="1">
    <citation type="submission" date="2016-06" db="UniProtKB">
        <authorList>
            <consortium name="WormBaseParasite"/>
        </authorList>
    </citation>
    <scope>IDENTIFICATION</scope>
</reference>
<reference evidence="1 2" key="2">
    <citation type="submission" date="2018-08" db="EMBL/GenBank/DDBJ databases">
        <authorList>
            <person name="Laetsch R D."/>
            <person name="Stevens L."/>
            <person name="Kumar S."/>
            <person name="Blaxter L. M."/>
        </authorList>
    </citation>
    <scope>NUCLEOTIDE SEQUENCE [LARGE SCALE GENOMIC DNA]</scope>
</reference>
<gene>
    <name evidence="1" type="ORF">NOO_LOCUS8590</name>
</gene>
<sequence length="93" mass="10567">MAQMLAELRATRLEDARLRAHQSFQQPQLLQMTSFGEKTVTTQCMLTFKVKGQIHYKAGSLLPPPHSQHKFLQIYFIGDGNDELNACCGFRPT</sequence>
<evidence type="ECO:0000313" key="2">
    <source>
        <dbReference type="Proteomes" id="UP000271087"/>
    </source>
</evidence>
<keyword evidence="2" id="KW-1185">Reference proteome</keyword>
<dbReference type="AlphaFoldDB" id="A0A182EKF4"/>